<dbReference type="GO" id="GO:0016887">
    <property type="term" value="F:ATP hydrolysis activity"/>
    <property type="evidence" value="ECO:0007669"/>
    <property type="project" value="InterPro"/>
</dbReference>
<dbReference type="GeneID" id="73292279"/>
<dbReference type="InterPro" id="IPR052934">
    <property type="entry name" value="Methyl-DNA_Rec/Restrict_Enz"/>
</dbReference>
<dbReference type="InterPro" id="IPR027417">
    <property type="entry name" value="P-loop_NTPase"/>
</dbReference>
<dbReference type="Pfam" id="PF07728">
    <property type="entry name" value="AAA_5"/>
    <property type="match status" value="1"/>
</dbReference>
<feature type="domain" description="AAA+ ATPase" evidence="1">
    <location>
        <begin position="433"/>
        <end position="605"/>
    </location>
</feature>
<sequence>MSGSDDVIGFKKIDKLLTRFEDVWNEGGYKQEADTSVGWETWKWDYHEYIQTEFLDEFEITELDSEDIEQLLAVLNEPVSIDSRIPVYMLGGGANGGIAWRDFKEISRDNPTVTAEILSFFFDPSEDIVERLETFHEHYDAIETAPGSLLALATCLLMFVHPDRHVHYKWTEMREFFDEFAGYTVRQGFNKSQYRQLNEACEQIRKQLIGRVEDASMLHVQTMIWSWEELLSLDDLLSRVDSESDPEIGGEDTKRYFWVNSEATNWHREGQQTFYSLTNEKGGDRRNLTAYRNASSGDEVLVYQISPTRQIVGRGHVAEGVHEEARNESEETIEGITLQWDKSLDGASWSEIQSDGELESSRLVNSGNSFVVTELTEQEFERILKLSEKTTFADYEEDLSVPESEIRVERKNLHFPDEEWERIRSRIYQALESGNHVLLFGPPGTGKTKLAKQICEGTVNEKYELVTASADWSTFDTVGGYQTTSENTLEFKPGVVLDRFKNEKDGAPTNEWLIIDELNRADIDKAFGSLFSALTGETVTLPFNGSDGEPIQILDASRSDQEIGPSRFYIPNDWQMLATMNTLDKTSLYEMSYAFMRRWAFVPVGVPELPPQEDGDDAALQALVGEYVSVWSETSDIPEVEDHYELVGRIWRAINEERVIGPAIIEDIYTHVATASSRDTADYVSPLIMYVFPQLEGLRRNELERLLGRLESIVSGDTEELWTVARDFFQMDLQQNNEG</sequence>
<evidence type="ECO:0000313" key="3">
    <source>
        <dbReference type="Proteomes" id="UP001056855"/>
    </source>
</evidence>
<dbReference type="InterPro" id="IPR003593">
    <property type="entry name" value="AAA+_ATPase"/>
</dbReference>
<evidence type="ECO:0000313" key="2">
    <source>
        <dbReference type="EMBL" id="UTF55590.1"/>
    </source>
</evidence>
<protein>
    <submittedName>
        <fullName evidence="2">AAA family ATPase</fullName>
    </submittedName>
</protein>
<name>A0A9E7NCW3_9EURY</name>
<dbReference type="SUPFAM" id="SSF52540">
    <property type="entry name" value="P-loop containing nucleoside triphosphate hydrolases"/>
    <property type="match status" value="1"/>
</dbReference>
<organism evidence="2 3">
    <name type="scientific">Natronosalvus rutilus</name>
    <dbReference type="NCBI Taxonomy" id="2953753"/>
    <lineage>
        <taxon>Archaea</taxon>
        <taxon>Methanobacteriati</taxon>
        <taxon>Methanobacteriota</taxon>
        <taxon>Stenosarchaea group</taxon>
        <taxon>Halobacteria</taxon>
        <taxon>Halobacteriales</taxon>
        <taxon>Natrialbaceae</taxon>
        <taxon>Natronosalvus</taxon>
    </lineage>
</organism>
<dbReference type="KEGG" id="sawl:NGM29_19495"/>
<dbReference type="PANTHER" id="PTHR37291">
    <property type="entry name" value="5-METHYLCYTOSINE-SPECIFIC RESTRICTION ENZYME B"/>
    <property type="match status" value="1"/>
</dbReference>
<reference evidence="2" key="1">
    <citation type="submission" date="2022-06" db="EMBL/GenBank/DDBJ databases">
        <title>Diverse halophilic archaea isolated from saline environments.</title>
        <authorList>
            <person name="Cui H.-L."/>
        </authorList>
    </citation>
    <scope>NUCLEOTIDE SEQUENCE</scope>
    <source>
        <strain evidence="2">WLHS1</strain>
        <plasmid evidence="2">unnamed1</plasmid>
    </source>
</reference>
<proteinExistence type="predicted"/>
<evidence type="ECO:0000259" key="1">
    <source>
        <dbReference type="SMART" id="SM00382"/>
    </source>
</evidence>
<geneLocation type="plasmid" evidence="2 3">
    <name>unnamed1</name>
</geneLocation>
<gene>
    <name evidence="2" type="ORF">NGM29_19495</name>
</gene>
<dbReference type="CDD" id="cd00009">
    <property type="entry name" value="AAA"/>
    <property type="match status" value="1"/>
</dbReference>
<dbReference type="GO" id="GO:0005524">
    <property type="term" value="F:ATP binding"/>
    <property type="evidence" value="ECO:0007669"/>
    <property type="project" value="InterPro"/>
</dbReference>
<accession>A0A9E7NCW3</accession>
<dbReference type="SMART" id="SM00382">
    <property type="entry name" value="AAA"/>
    <property type="match status" value="1"/>
</dbReference>
<dbReference type="Gene3D" id="3.40.50.300">
    <property type="entry name" value="P-loop containing nucleotide triphosphate hydrolases"/>
    <property type="match status" value="1"/>
</dbReference>
<dbReference type="Gene3D" id="3.10.590.10">
    <property type="entry name" value="ph1033 like domains"/>
    <property type="match status" value="1"/>
</dbReference>
<dbReference type="Proteomes" id="UP001056855">
    <property type="component" value="Plasmid unnamed1"/>
</dbReference>
<dbReference type="InterPro" id="IPR015947">
    <property type="entry name" value="PUA-like_sf"/>
</dbReference>
<dbReference type="AlphaFoldDB" id="A0A9E7NCW3"/>
<dbReference type="SUPFAM" id="SSF88697">
    <property type="entry name" value="PUA domain-like"/>
    <property type="match status" value="1"/>
</dbReference>
<dbReference type="InterPro" id="IPR011704">
    <property type="entry name" value="ATPase_dyneun-rel_AAA"/>
</dbReference>
<keyword evidence="2" id="KW-0614">Plasmid</keyword>
<dbReference type="RefSeq" id="WP_254160775.1">
    <property type="nucleotide sequence ID" value="NZ_CP100356.1"/>
</dbReference>
<dbReference type="PANTHER" id="PTHR37291:SF1">
    <property type="entry name" value="TYPE IV METHYL-DIRECTED RESTRICTION ENZYME ECOKMCRB SUBUNIT"/>
    <property type="match status" value="1"/>
</dbReference>
<dbReference type="EMBL" id="CP100356">
    <property type="protein sequence ID" value="UTF55590.1"/>
    <property type="molecule type" value="Genomic_DNA"/>
</dbReference>
<keyword evidence="3" id="KW-1185">Reference proteome</keyword>